<dbReference type="SUPFAM" id="SSF51556">
    <property type="entry name" value="Metallo-dependent hydrolases"/>
    <property type="match status" value="1"/>
</dbReference>
<dbReference type="InterPro" id="IPR006680">
    <property type="entry name" value="Amidohydro-rel"/>
</dbReference>
<evidence type="ECO:0000313" key="3">
    <source>
        <dbReference type="Proteomes" id="UP000021369"/>
    </source>
</evidence>
<evidence type="ECO:0000259" key="1">
    <source>
        <dbReference type="Pfam" id="PF01979"/>
    </source>
</evidence>
<gene>
    <name evidence="2" type="ORF">RASY3_05465</name>
</gene>
<proteinExistence type="predicted"/>
<dbReference type="GO" id="GO:0016810">
    <property type="term" value="F:hydrolase activity, acting on carbon-nitrogen (but not peptide) bonds"/>
    <property type="evidence" value="ECO:0007669"/>
    <property type="project" value="InterPro"/>
</dbReference>
<dbReference type="Proteomes" id="UP000021369">
    <property type="component" value="Unassembled WGS sequence"/>
</dbReference>
<dbReference type="Gene3D" id="3.20.20.140">
    <property type="entry name" value="Metal-dependent hydrolases"/>
    <property type="match status" value="1"/>
</dbReference>
<reference evidence="2 3" key="1">
    <citation type="submission" date="2013-06" db="EMBL/GenBank/DDBJ databases">
        <title>Rumen cellulosomics: divergent fiber-degrading strategies revealed by comparative genome-wide analysis of six Ruminococcal strains.</title>
        <authorList>
            <person name="Dassa B."/>
            <person name="Borovok I."/>
            <person name="Lamed R."/>
            <person name="Flint H."/>
            <person name="Yeoman C.J."/>
            <person name="White B."/>
            <person name="Bayer E.A."/>
        </authorList>
    </citation>
    <scope>NUCLEOTIDE SEQUENCE [LARGE SCALE GENOMIC DNA]</scope>
    <source>
        <strain evidence="2 3">SY3</strain>
    </source>
</reference>
<sequence length="386" mass="41951">MRIKNVRIYTMDDNDRVIDKGFVTVENGIITAVEEGSPSECSENDIDGRGMTLYPGFIDAHTHMGLTSAGVGIEGEDLNEEFDPCTPQLRIIDGINPIDHSFEMARQAGITCVIVSPGSTNPIAGSIAAVKTAGKRIDKMVVKTVGMKFALGENPKLTYMDHEQSPATRMAVASIIRDNLCKAQRYMRDIEQAETESDLPDYDSSMEALLPLLRREIKAHFHCHRADDIFTAVRIANEFDLDYTLIHCTSGHLIADELADENVSCVVGPVICDRCKPEMAELSPANAAVLKANGLEVAVCTDHSEVPIEYLPISVGICIKHGLSFYDGVKAVTCTPAKIADIFDRVGSIEVGKDADMVLFEGNPFEVMSSPALVMIGGKTVGRDNV</sequence>
<keyword evidence="3" id="KW-1185">Reference proteome</keyword>
<dbReference type="InterPro" id="IPR051781">
    <property type="entry name" value="Metallo-dep_Hydrolase"/>
</dbReference>
<dbReference type="CDD" id="cd01309">
    <property type="entry name" value="Met_dep_hydrolase_C"/>
    <property type="match status" value="1"/>
</dbReference>
<accession>A0A011VXR9</accession>
<dbReference type="EMBL" id="JEOB01000002">
    <property type="protein sequence ID" value="EXM39378.1"/>
    <property type="molecule type" value="Genomic_DNA"/>
</dbReference>
<dbReference type="PANTHER" id="PTHR43135:SF3">
    <property type="entry name" value="ALPHA-D-RIBOSE 1-METHYLPHOSPHONATE 5-TRIPHOSPHATE DIPHOSPHATASE"/>
    <property type="match status" value="1"/>
</dbReference>
<dbReference type="InterPro" id="IPR032466">
    <property type="entry name" value="Metal_Hydrolase"/>
</dbReference>
<organism evidence="2 3">
    <name type="scientific">Ruminococcus albus SY3</name>
    <dbReference type="NCBI Taxonomy" id="1341156"/>
    <lineage>
        <taxon>Bacteria</taxon>
        <taxon>Bacillati</taxon>
        <taxon>Bacillota</taxon>
        <taxon>Clostridia</taxon>
        <taxon>Eubacteriales</taxon>
        <taxon>Oscillospiraceae</taxon>
        <taxon>Ruminococcus</taxon>
    </lineage>
</organism>
<keyword evidence="2" id="KW-0378">Hydrolase</keyword>
<name>A0A011VXR9_RUMAL</name>
<dbReference type="Pfam" id="PF01979">
    <property type="entry name" value="Amidohydro_1"/>
    <property type="match status" value="1"/>
</dbReference>
<feature type="domain" description="Amidohydrolase-related" evidence="1">
    <location>
        <begin position="53"/>
        <end position="381"/>
    </location>
</feature>
<dbReference type="OrthoDB" id="9802793at2"/>
<protein>
    <submittedName>
        <fullName evidence="2">Amidohydrolase</fullName>
    </submittedName>
</protein>
<evidence type="ECO:0000313" key="2">
    <source>
        <dbReference type="EMBL" id="EXM39378.1"/>
    </source>
</evidence>
<dbReference type="SUPFAM" id="SSF51338">
    <property type="entry name" value="Composite domain of metallo-dependent hydrolases"/>
    <property type="match status" value="1"/>
</dbReference>
<dbReference type="PANTHER" id="PTHR43135">
    <property type="entry name" value="ALPHA-D-RIBOSE 1-METHYLPHOSPHONATE 5-TRIPHOSPHATE DIPHOSPHATASE"/>
    <property type="match status" value="1"/>
</dbReference>
<dbReference type="InterPro" id="IPR011059">
    <property type="entry name" value="Metal-dep_hydrolase_composite"/>
</dbReference>
<dbReference type="AlphaFoldDB" id="A0A011VXR9"/>
<dbReference type="RefSeq" id="WP_024857875.1">
    <property type="nucleotide sequence ID" value="NZ_JEOB01000002.1"/>
</dbReference>
<comment type="caution">
    <text evidence="2">The sequence shown here is derived from an EMBL/GenBank/DDBJ whole genome shotgun (WGS) entry which is preliminary data.</text>
</comment>
<dbReference type="PATRIC" id="fig|1341156.4.peg.1511"/>